<comment type="caution">
    <text evidence="2">The sequence shown here is derived from an EMBL/GenBank/DDBJ whole genome shotgun (WGS) entry which is preliminary data.</text>
</comment>
<reference evidence="2" key="1">
    <citation type="journal article" date="2022" name="bioRxiv">
        <title>Sequencing and chromosome-scale assembly of the giantPleurodeles waltlgenome.</title>
        <authorList>
            <person name="Brown T."/>
            <person name="Elewa A."/>
            <person name="Iarovenko S."/>
            <person name="Subramanian E."/>
            <person name="Araus A.J."/>
            <person name="Petzold A."/>
            <person name="Susuki M."/>
            <person name="Suzuki K.-i.T."/>
            <person name="Hayashi T."/>
            <person name="Toyoda A."/>
            <person name="Oliveira C."/>
            <person name="Osipova E."/>
            <person name="Leigh N.D."/>
            <person name="Simon A."/>
            <person name="Yun M.H."/>
        </authorList>
    </citation>
    <scope>NUCLEOTIDE SEQUENCE</scope>
    <source>
        <strain evidence="2">20211129_DDA</strain>
        <tissue evidence="2">Liver</tissue>
    </source>
</reference>
<sequence>MQTAINKGPLFSLCSQKCRLQAAVGQGREDRAGPQIPLGHYSGCHSGIPTPLSRRHRESGGGPEIPGRSLEVKQTGQRRTREEQEEDRGTQRSQEEEETQDNKTRETGPKNGRRGTPTRKPPQED</sequence>
<accession>A0AAV7RYA2</accession>
<protein>
    <submittedName>
        <fullName evidence="2">Uncharacterized protein</fullName>
    </submittedName>
</protein>
<feature type="compositionally biased region" description="Basic and acidic residues" evidence="1">
    <location>
        <begin position="79"/>
        <end position="108"/>
    </location>
</feature>
<feature type="region of interest" description="Disordered" evidence="1">
    <location>
        <begin position="22"/>
        <end position="125"/>
    </location>
</feature>
<evidence type="ECO:0000313" key="3">
    <source>
        <dbReference type="Proteomes" id="UP001066276"/>
    </source>
</evidence>
<organism evidence="2 3">
    <name type="scientific">Pleurodeles waltl</name>
    <name type="common">Iberian ribbed newt</name>
    <dbReference type="NCBI Taxonomy" id="8319"/>
    <lineage>
        <taxon>Eukaryota</taxon>
        <taxon>Metazoa</taxon>
        <taxon>Chordata</taxon>
        <taxon>Craniata</taxon>
        <taxon>Vertebrata</taxon>
        <taxon>Euteleostomi</taxon>
        <taxon>Amphibia</taxon>
        <taxon>Batrachia</taxon>
        <taxon>Caudata</taxon>
        <taxon>Salamandroidea</taxon>
        <taxon>Salamandridae</taxon>
        <taxon>Pleurodelinae</taxon>
        <taxon>Pleurodeles</taxon>
    </lineage>
</organism>
<dbReference type="AlphaFoldDB" id="A0AAV7RYA2"/>
<dbReference type="Proteomes" id="UP001066276">
    <property type="component" value="Chromosome 5"/>
</dbReference>
<proteinExistence type="predicted"/>
<evidence type="ECO:0000256" key="1">
    <source>
        <dbReference type="SAM" id="MobiDB-lite"/>
    </source>
</evidence>
<dbReference type="EMBL" id="JANPWB010000009">
    <property type="protein sequence ID" value="KAJ1157761.1"/>
    <property type="molecule type" value="Genomic_DNA"/>
</dbReference>
<evidence type="ECO:0000313" key="2">
    <source>
        <dbReference type="EMBL" id="KAJ1157761.1"/>
    </source>
</evidence>
<gene>
    <name evidence="2" type="ORF">NDU88_010461</name>
</gene>
<keyword evidence="3" id="KW-1185">Reference proteome</keyword>
<name>A0AAV7RYA2_PLEWA</name>